<dbReference type="GO" id="GO:0018773">
    <property type="term" value="F:acetylpyruvate hydrolase activity"/>
    <property type="evidence" value="ECO:0007669"/>
    <property type="project" value="TreeGrafter"/>
</dbReference>
<accession>A0A974PNF7</accession>
<keyword evidence="4" id="KW-1185">Reference proteome</keyword>
<dbReference type="PANTHER" id="PTHR11820:SF90">
    <property type="entry name" value="FLUTATHIONE S-TRANSFERASE"/>
    <property type="match status" value="1"/>
</dbReference>
<dbReference type="KEGG" id="xdi:EZH22_26980"/>
<proteinExistence type="predicted"/>
<gene>
    <name evidence="3" type="ORF">EZH22_26980</name>
</gene>
<feature type="domain" description="Fumarylacetoacetase-like C-terminal" evidence="2">
    <location>
        <begin position="28"/>
        <end position="228"/>
    </location>
</feature>
<evidence type="ECO:0000259" key="2">
    <source>
        <dbReference type="Pfam" id="PF01557"/>
    </source>
</evidence>
<dbReference type="InterPro" id="IPR036663">
    <property type="entry name" value="Fumarylacetoacetase_C_sf"/>
</dbReference>
<dbReference type="InterPro" id="IPR011234">
    <property type="entry name" value="Fumarylacetoacetase-like_C"/>
</dbReference>
<dbReference type="SUPFAM" id="SSF56529">
    <property type="entry name" value="FAH"/>
    <property type="match status" value="1"/>
</dbReference>
<dbReference type="Pfam" id="PF01557">
    <property type="entry name" value="FAA_hydrolase"/>
    <property type="match status" value="1"/>
</dbReference>
<dbReference type="EMBL" id="CP063362">
    <property type="protein sequence ID" value="QRG06531.1"/>
    <property type="molecule type" value="Genomic_DNA"/>
</dbReference>
<evidence type="ECO:0000313" key="4">
    <source>
        <dbReference type="Proteomes" id="UP000596427"/>
    </source>
</evidence>
<dbReference type="PANTHER" id="PTHR11820">
    <property type="entry name" value="ACYLPYRUVASE"/>
    <property type="match status" value="1"/>
</dbReference>
<dbReference type="Proteomes" id="UP000596427">
    <property type="component" value="Chromosome"/>
</dbReference>
<reference evidence="3 4" key="1">
    <citation type="submission" date="2020-10" db="EMBL/GenBank/DDBJ databases">
        <title>Degradation of 1,4-Dioxane by Xanthobacter sp. YN2, via a Novel Group-2 Soluble Di-Iron Monooxygenase.</title>
        <authorList>
            <person name="Ma F."/>
            <person name="Wang Y."/>
            <person name="Yang J."/>
            <person name="Guo H."/>
            <person name="Su D."/>
            <person name="Yu L."/>
        </authorList>
    </citation>
    <scope>NUCLEOTIDE SEQUENCE [LARGE SCALE GENOMIC DNA]</scope>
    <source>
        <strain evidence="3 4">YN2</strain>
    </source>
</reference>
<dbReference type="GO" id="GO:0046872">
    <property type="term" value="F:metal ion binding"/>
    <property type="evidence" value="ECO:0007669"/>
    <property type="project" value="UniProtKB-KW"/>
</dbReference>
<organism evidence="3 4">
    <name type="scientific">Xanthobacter dioxanivorans</name>
    <dbReference type="NCBI Taxonomy" id="2528964"/>
    <lineage>
        <taxon>Bacteria</taxon>
        <taxon>Pseudomonadati</taxon>
        <taxon>Pseudomonadota</taxon>
        <taxon>Alphaproteobacteria</taxon>
        <taxon>Hyphomicrobiales</taxon>
        <taxon>Xanthobacteraceae</taxon>
        <taxon>Xanthobacter</taxon>
    </lineage>
</organism>
<dbReference type="RefSeq" id="WP_203193438.1">
    <property type="nucleotide sequence ID" value="NZ_CP063362.1"/>
</dbReference>
<protein>
    <submittedName>
        <fullName evidence="3">Fumarylacetoacetate hydrolase family protein</fullName>
    </submittedName>
</protein>
<keyword evidence="3" id="KW-0378">Hydrolase</keyword>
<sequence>MVSYVFPPASVPALPVAGSADLFPVHRIYCVGRNFADHAVEMGHDPNKEPPFFFQKNPDTLVPSGATIAYPKMTADLHHEVELVVALKAGGEDIPVERALDLVFGYGVGLDLTRRDLQGEAKKLGRPWEVGKAFEDGAPCSALVPVEKIGHPASGRIFLNINGAPKQQGDLNQMIWKVPEMIATLSTLFRLAPGDLIFAGTPAGVGPIAKGDRLEGGVAGVGEITLTVA</sequence>
<evidence type="ECO:0000313" key="3">
    <source>
        <dbReference type="EMBL" id="QRG06531.1"/>
    </source>
</evidence>
<dbReference type="Gene3D" id="3.90.850.10">
    <property type="entry name" value="Fumarylacetoacetase-like, C-terminal domain"/>
    <property type="match status" value="1"/>
</dbReference>
<evidence type="ECO:0000256" key="1">
    <source>
        <dbReference type="ARBA" id="ARBA00022723"/>
    </source>
</evidence>
<dbReference type="AlphaFoldDB" id="A0A974PNF7"/>
<name>A0A974PNF7_9HYPH</name>
<keyword evidence="1" id="KW-0479">Metal-binding</keyword>